<reference evidence="2 3" key="1">
    <citation type="submission" date="2016-10" db="EMBL/GenBank/DDBJ databases">
        <authorList>
            <person name="de Groot N.N."/>
        </authorList>
    </citation>
    <scope>NUCLEOTIDE SEQUENCE [LARGE SCALE GENOMIC DNA]</scope>
    <source>
        <strain evidence="2 3">Nl18</strain>
    </source>
</reference>
<organism evidence="2 3">
    <name type="scientific">Nitrosospira multiformis</name>
    <dbReference type="NCBI Taxonomy" id="1231"/>
    <lineage>
        <taxon>Bacteria</taxon>
        <taxon>Pseudomonadati</taxon>
        <taxon>Pseudomonadota</taxon>
        <taxon>Betaproteobacteria</taxon>
        <taxon>Nitrosomonadales</taxon>
        <taxon>Nitrosomonadaceae</taxon>
        <taxon>Nitrosospira</taxon>
    </lineage>
</organism>
<sequence length="181" mass="20566">MRSMVCIRELGLVPPIAALMFLTACVAIESVESPRAVEPPPTELVMTGQMDDMMEFYDSIRKQSPAEVSRVYDKAKQSFMRNKSDTNRARLVLLLILPNTSFRDVTSAMHLLNEWPKDSKSANNLQSFKNLLAGLLAEQQRLSHSIEELSQKLKDEQKRVETLQSQIDAIKSMEKNLLKEL</sequence>
<evidence type="ECO:0008006" key="4">
    <source>
        <dbReference type="Google" id="ProtNLM"/>
    </source>
</evidence>
<feature type="coiled-coil region" evidence="1">
    <location>
        <begin position="132"/>
        <end position="180"/>
    </location>
</feature>
<accession>A0A1H8BZU2</accession>
<dbReference type="PROSITE" id="PS51257">
    <property type="entry name" value="PROKAR_LIPOPROTEIN"/>
    <property type="match status" value="1"/>
</dbReference>
<keyword evidence="1" id="KW-0175">Coiled coil</keyword>
<protein>
    <recommendedName>
        <fullName evidence="4">Dihydrolipoamide acyltransferase</fullName>
    </recommendedName>
</protein>
<dbReference type="AlphaFoldDB" id="A0A1H8BZU2"/>
<name>A0A1H8BZU2_9PROT</name>
<dbReference type="EMBL" id="FOCT01000001">
    <property type="protein sequence ID" value="SEM87528.1"/>
    <property type="molecule type" value="Genomic_DNA"/>
</dbReference>
<evidence type="ECO:0000313" key="2">
    <source>
        <dbReference type="EMBL" id="SEM87528.1"/>
    </source>
</evidence>
<proteinExistence type="predicted"/>
<evidence type="ECO:0000313" key="3">
    <source>
        <dbReference type="Proteomes" id="UP000183898"/>
    </source>
</evidence>
<dbReference type="Proteomes" id="UP000183898">
    <property type="component" value="Unassembled WGS sequence"/>
</dbReference>
<gene>
    <name evidence="2" type="ORF">SAMN05216404_101383</name>
</gene>
<evidence type="ECO:0000256" key="1">
    <source>
        <dbReference type="SAM" id="Coils"/>
    </source>
</evidence>